<dbReference type="PANTHER" id="PTHR35864">
    <property type="entry name" value="ZINC METALLOPROTEASE MJ0611-RELATED"/>
    <property type="match status" value="1"/>
</dbReference>
<keyword evidence="8" id="KW-0378">Hydrolase</keyword>
<comment type="cofactor">
    <cofactor evidence="1">
        <name>Zn(2+)</name>
        <dbReference type="ChEBI" id="CHEBI:29105"/>
    </cofactor>
</comment>
<feature type="domain" description="Peptidase M50" evidence="14">
    <location>
        <begin position="123"/>
        <end position="178"/>
    </location>
</feature>
<comment type="subcellular location">
    <subcellularLocation>
        <location evidence="2">Cell membrane</location>
        <topology evidence="2">Multi-pass membrane protein</topology>
    </subcellularLocation>
</comment>
<keyword evidence="9" id="KW-0862">Zinc</keyword>
<dbReference type="InterPro" id="IPR008915">
    <property type="entry name" value="Peptidase_M50"/>
</dbReference>
<feature type="domain" description="Peptidase M50" evidence="14">
    <location>
        <begin position="16"/>
        <end position="109"/>
    </location>
</feature>
<sequence>MISLLFQSPLTFFLLAGALIVSICIHEFSHALAAYKLGDPTAKYLGRLTLNPKAHLDPVGTLFLLFVGFGWGKPVPFNPLNLKNPKRDAALISLAGPASNFILAVVLSLPFKYLGINSLTGVFLGLTILYNLTLGFFNLIPFGPLDGNKIVYGFLPYNLSVQWEDFQRYGTYILMFLVLTNSTEKILTPLVDTTMKILGVYLP</sequence>
<evidence type="ECO:0000256" key="1">
    <source>
        <dbReference type="ARBA" id="ARBA00001947"/>
    </source>
</evidence>
<evidence type="ECO:0000256" key="3">
    <source>
        <dbReference type="ARBA" id="ARBA00007931"/>
    </source>
</evidence>
<organism evidence="15 16">
    <name type="scientific">candidate division WWE3 bacterium</name>
    <dbReference type="NCBI Taxonomy" id="2053526"/>
    <lineage>
        <taxon>Bacteria</taxon>
        <taxon>Katanobacteria</taxon>
    </lineage>
</organism>
<feature type="transmembrane region" description="Helical" evidence="13">
    <location>
        <begin position="58"/>
        <end position="77"/>
    </location>
</feature>
<comment type="caution">
    <text evidence="15">The sequence shown here is derived from an EMBL/GenBank/DDBJ whole genome shotgun (WGS) entry which is preliminary data.</text>
</comment>
<evidence type="ECO:0000256" key="13">
    <source>
        <dbReference type="SAM" id="Phobius"/>
    </source>
</evidence>
<evidence type="ECO:0000256" key="4">
    <source>
        <dbReference type="ARBA" id="ARBA00022475"/>
    </source>
</evidence>
<evidence type="ECO:0000256" key="11">
    <source>
        <dbReference type="ARBA" id="ARBA00023049"/>
    </source>
</evidence>
<keyword evidence="6 13" id="KW-0812">Transmembrane</keyword>
<accession>A0A7X9HSX7</accession>
<dbReference type="Pfam" id="PF02163">
    <property type="entry name" value="Peptidase_M50"/>
    <property type="match status" value="2"/>
</dbReference>
<evidence type="ECO:0000256" key="2">
    <source>
        <dbReference type="ARBA" id="ARBA00004651"/>
    </source>
</evidence>
<gene>
    <name evidence="15" type="ORF">GYA37_03735</name>
</gene>
<dbReference type="InterPro" id="IPR044537">
    <property type="entry name" value="Rip2-like"/>
</dbReference>
<evidence type="ECO:0000256" key="10">
    <source>
        <dbReference type="ARBA" id="ARBA00022989"/>
    </source>
</evidence>
<dbReference type="GO" id="GO:0006508">
    <property type="term" value="P:proteolysis"/>
    <property type="evidence" value="ECO:0007669"/>
    <property type="project" value="UniProtKB-KW"/>
</dbReference>
<feature type="transmembrane region" description="Helical" evidence="13">
    <location>
        <begin position="121"/>
        <end position="140"/>
    </location>
</feature>
<evidence type="ECO:0000313" key="16">
    <source>
        <dbReference type="Proteomes" id="UP000590542"/>
    </source>
</evidence>
<keyword evidence="5 15" id="KW-0645">Protease</keyword>
<dbReference type="CDD" id="cd06158">
    <property type="entry name" value="S2P-M50_like_1"/>
    <property type="match status" value="1"/>
</dbReference>
<dbReference type="AlphaFoldDB" id="A0A7X9HSX7"/>
<dbReference type="Proteomes" id="UP000590542">
    <property type="component" value="Unassembled WGS sequence"/>
</dbReference>
<dbReference type="EMBL" id="JAAZNV010000012">
    <property type="protein sequence ID" value="NMB91926.1"/>
    <property type="molecule type" value="Genomic_DNA"/>
</dbReference>
<evidence type="ECO:0000313" key="15">
    <source>
        <dbReference type="EMBL" id="NMB91926.1"/>
    </source>
</evidence>
<dbReference type="GO" id="GO:0005886">
    <property type="term" value="C:plasma membrane"/>
    <property type="evidence" value="ECO:0007669"/>
    <property type="project" value="UniProtKB-SubCell"/>
</dbReference>
<evidence type="ECO:0000256" key="12">
    <source>
        <dbReference type="ARBA" id="ARBA00023136"/>
    </source>
</evidence>
<evidence type="ECO:0000256" key="6">
    <source>
        <dbReference type="ARBA" id="ARBA00022692"/>
    </source>
</evidence>
<protein>
    <submittedName>
        <fullName evidence="15">Site-2 protease family protein</fullName>
    </submittedName>
</protein>
<evidence type="ECO:0000256" key="8">
    <source>
        <dbReference type="ARBA" id="ARBA00022801"/>
    </source>
</evidence>
<dbReference type="InterPro" id="IPR052348">
    <property type="entry name" value="Metallopeptidase_M50B"/>
</dbReference>
<dbReference type="GO" id="GO:0008237">
    <property type="term" value="F:metallopeptidase activity"/>
    <property type="evidence" value="ECO:0007669"/>
    <property type="project" value="UniProtKB-KW"/>
</dbReference>
<keyword evidence="12 13" id="KW-0472">Membrane</keyword>
<reference evidence="15 16" key="1">
    <citation type="journal article" date="2020" name="Biotechnol. Biofuels">
        <title>New insights from the biogas microbiome by comprehensive genome-resolved metagenomics of nearly 1600 species originating from multiple anaerobic digesters.</title>
        <authorList>
            <person name="Campanaro S."/>
            <person name="Treu L."/>
            <person name="Rodriguez-R L.M."/>
            <person name="Kovalovszki A."/>
            <person name="Ziels R.M."/>
            <person name="Maus I."/>
            <person name="Zhu X."/>
            <person name="Kougias P.G."/>
            <person name="Basile A."/>
            <person name="Luo G."/>
            <person name="Schluter A."/>
            <person name="Konstantinidis K.T."/>
            <person name="Angelidaki I."/>
        </authorList>
    </citation>
    <scope>NUCLEOTIDE SEQUENCE [LARGE SCALE GENOMIC DNA]</scope>
    <source>
        <strain evidence="15">AS27yjCOA_202</strain>
    </source>
</reference>
<evidence type="ECO:0000256" key="7">
    <source>
        <dbReference type="ARBA" id="ARBA00022723"/>
    </source>
</evidence>
<keyword evidence="4" id="KW-1003">Cell membrane</keyword>
<feature type="transmembrane region" description="Helical" evidence="13">
    <location>
        <begin position="89"/>
        <end position="109"/>
    </location>
</feature>
<name>A0A7X9HSX7_UNCKA</name>
<keyword evidence="7" id="KW-0479">Metal-binding</keyword>
<proteinExistence type="inferred from homology"/>
<comment type="similarity">
    <text evidence="3">Belongs to the peptidase M50B family.</text>
</comment>
<keyword evidence="11" id="KW-0482">Metalloprotease</keyword>
<evidence type="ECO:0000259" key="14">
    <source>
        <dbReference type="Pfam" id="PF02163"/>
    </source>
</evidence>
<dbReference type="PANTHER" id="PTHR35864:SF1">
    <property type="entry name" value="ZINC METALLOPROTEASE YWHC-RELATED"/>
    <property type="match status" value="1"/>
</dbReference>
<evidence type="ECO:0000256" key="9">
    <source>
        <dbReference type="ARBA" id="ARBA00022833"/>
    </source>
</evidence>
<evidence type="ECO:0000256" key="5">
    <source>
        <dbReference type="ARBA" id="ARBA00022670"/>
    </source>
</evidence>
<dbReference type="GO" id="GO:0046872">
    <property type="term" value="F:metal ion binding"/>
    <property type="evidence" value="ECO:0007669"/>
    <property type="project" value="UniProtKB-KW"/>
</dbReference>
<keyword evidence="10 13" id="KW-1133">Transmembrane helix</keyword>